<dbReference type="Pfam" id="PF18199">
    <property type="entry name" value="Dynein_C"/>
    <property type="match status" value="1"/>
</dbReference>
<dbReference type="InterPro" id="IPR026983">
    <property type="entry name" value="DHC"/>
</dbReference>
<dbReference type="Pfam" id="PF12777">
    <property type="entry name" value="MT"/>
    <property type="match status" value="1"/>
</dbReference>
<evidence type="ECO:0000256" key="6">
    <source>
        <dbReference type="ARBA" id="ARBA00022741"/>
    </source>
</evidence>
<feature type="region of interest" description="Disordered" evidence="15">
    <location>
        <begin position="3509"/>
        <end position="3533"/>
    </location>
</feature>
<dbReference type="Gene3D" id="1.10.8.710">
    <property type="match status" value="1"/>
</dbReference>
<dbReference type="OrthoDB" id="5593012at2759"/>
<dbReference type="Pfam" id="PF12774">
    <property type="entry name" value="AAA_6"/>
    <property type="match status" value="1"/>
</dbReference>
<dbReference type="Gene3D" id="3.10.490.20">
    <property type="match status" value="1"/>
</dbReference>
<sequence length="4218" mass="480327">MFNFSPEIPSPARYYKMTFTFINFQQSNSRMSYRPQPTRHSMNGAFGTPLMDGMEVNGTSQNGQVASSQPMGLRTIDPEALKKRLHSYAPQQAKRHSNSLNFGRVTIAQMKKGKSPGATNFEPVPSLKKYQERNQPEFLQRKFREEQSARGTLIQKDEPASKKMRRQGSVLDPLERSAESPLPELPEDLKTKQESLIKMPTPPKSPKPASPRSKAHAQGPKISQSTKPKMLESFEGLCDAQEIIDIIKADRGVGFMYLSPAVPKTSVKYHYYNLKVVNHENINKADYCTISQQGAARMRNDDETEFVTLDRWEQEFHYFQKLIKIRTFALFRKWKAFSVWRKNVRTKRLKSCTKSLNENLFIVNPSLRPALLNVREMCHRISDMGLCKVEKGNTYTLNDFKDAQFKQLEEVAGRLTEFRELVKEVVRSACRTALLEAGFTPDDYFYDGAESPGLMGDAAPGTSSSYLMPSNYDMDIYGEAPDRMTYTEQANKRSHCKQLTNFIRLADYLIVNTMHVLAVNSVSTLLNYLTEQLSATPTIAQIQAYADEAKEEADKLIEDADAEKDDDEVPQAPPLFISEFVLEPNQLLFQPDLEDFQEGLKDVIQKFQDAVLSVQNLVPDTYFDAFTRPIINNKFEEKSCGDGPSLTTMFEDDKHLNTIIDNIKDATAAAFNAASQYADTFEPHREFFRENESMDLEAVKTQEHDVAFFTEALERYNGQHRMAQVIKEKRPIGMLLVDGTKMKNLLIPSPLRCLDVVNDLLPIKAHNEVNRLIAELQDAQFKLEFAPTTTMEFVKTLTFLDDIQVRIDPAEKEAMIVKDMYELIELYNVPTPPEDFAVYQTLSPSITNVRNAIDKSLTERDANIDKFCTHLDKDIAELAKEVKEVKQEAQNPMILDVNSEKDKVKNILSRLLTQMDDLQKRAFTYKSYQKNFKVEVTKFDALEEAHAELKLKELLWTAIDDWDNLLLDWTTVPFETLDPETMSSTTMRYAKSVMQLEKGLPPNAVVPVLKEKVEEMRERLPVITDLRNPTLKPRHWEMIENILDHKFTPEDPLTLGKLTDIQAFKNAEALQEVSGKASSEASLESILKKVEDSWKTTEFMVLFHKDSRDVFILGGTDEIQQLLDDSNINIATIASSRHVGPIKSRVDDWVKQLDLFGKTLDEWLTCQRAWLYLESIFSAPDIQRQLPAEAKMFMQVDKSYKDIMRKVNKVPLAIRAATQPGLLETFQNNNALLDQIQKCLEAYLESKRAVFPRFYFLSNDELLEILAQTRNPLAVQPHLRKCFDAIAKLEFGIQSDQAEDQEIQYSNDILAMVSPESEKVSLGRGLKARGNVEDWLGKVEEAMFSNLRRLTKAAIGDFEKRPRKEWVVSHASQIVLAVSQIVWCRDVTEILESDTFDRLEGMKEFEQKNFRDLNELASVVRQEIPKLARANLCALITIDVHGRDMITEMCQNKVDDVNSFEWQKQLRYYWDLEMDNCAIRMSNSLYVCGYEYLGASARLVITPLTDRCYLCLMGALQLDLGGAPAGPAGTGKTETTKDLAKALSKQCVVFNCSDGLDYKMMGRFFSGLAQSGAWCCFDEFNRIDIEVLSVIAQQLITIRNAKIAKVSRFMFEGREIKLISTCAAFITMNPGYAGRTELPDNLKALFRPFAMMVPDYRLIAEVILYSEGFESSKNLAQKMTQMYKLCSEQLSQQDHYDFGMRAVKSVLVMAGALKRQNPDKSEDVVLIRALRDSNLPKFLQQDALLFQAILQDLFPGVEIPEHDYGRLREEIINVVEAKNLQVVETQITKIIQLYETMVVRHGVMLVGPTGGGKTSVYKVLGDTLTNLHTAKEANDFYQPVHTYVMNPKAITMEELYGGINKLTLEWADGLMAITVRKCVTDTSEDHQWVVCDGPVDALWIENMNTVLDDNKMLCLANSERIKFTPFIHMLFEVQDLAVASPATVSRCGMVFIDAEELKWMPYAQTWITQFSEKMKPETSEYLLELFKRYIESGLVYVHKKCTQAINQVDISKVAMLCNLLESLLFRRGGPDFSMDASKLNIIVCTTFVFCYVWSIGGNLIETNWDAFDSFCRSLFDDNGDAKLPAGGDLWSCYMDFETRRMDSWEKIVPAFKYDKEVPFFEMLVPTVDTVRFGYLLQKLLAVRFSVLFTGGTGVGKSVIARGLLNNIAEKADYVPIFINFSAQTSSKRTQEMLEGKLEKRRKNVIGAPVGKRVIIFIDDLNMPKLDTYGSQPPIELLRQYQDFGGMYDRQKLNWKEIQDVTLAAACAPPGGGRNPVSPRMFRHFAMLCIPSPSEHSLKHMFMQILNGFLMDFPTSVRQCTDAIVSAAVEIYGRMYTDLLPTPAKSHYVFNLRDLSKCVQGILQADTGVIRDNKQMFRLFCHEAMRVFHDRLINNEDKQFFYTILSEMANKHFGENVEPASFVTNPILFGDYIKMGAEPADRLYEELELQKVKNVLQDYLDDFNMQSSKEMKLVFFLDAIEHVSRITRMIRQERGNALLVGVGGTGKQSLTRLAAHICGYKSFQIELSRGYDYNSFHEDLKKLYQLAGVKNQHTVFLFTDTQIVVEEFLEDINNVLNSGEVPNLFEADEYEQLIIGCRAGAKEAGIPEGNRDAIYEFCINRVRNNLHIVLCMSPVGNAFRTRCRMFPSLVNCCTIDWFTEWPREALLGVSKSFFENVDLGKDELKTSIAEMCVEIHTSVSTMAERFYAQLKRRYYTTPTSYLELINLYLSMLGEKAKSLRNARDRVQNGLLKLLETNDLVDNMKKELVALEPELKKKSLDTNNLMERLVVDQESADKVRKVVMEDEATAKAKAEETQAIADDAQRDLDQALPALEASVKALDSLDKNDISEIRVFSKPPELVQTVMEAVCILMGAKTDWAAAKSVLGDSNFLKNMLNYDKDSISESTIRKLKKYVENPKFVPETVEKVSKACKSMCMWVLAMDCYSKVFKTVEPKRQKLAAAESELQTVMSLLKEKQDQLAAVEAKIAELQKIYDESVSEKQKLERNIAQTASRLKRAAKLTTALGDEQVRWDETVKEFNKQIGNVVGDVFVSAACVAYYGAFTATYRQELVTGWTERCQEMEIPVTSGMTIISILADPFEIRQWNMDGLPKDQLSTENAILVTRGRRWPLMIDPQEQANRWIRNKEAKNGLKFIKLTDANFLRTLENCIRIGMPVLCEDLGETLDPALEPVLLKQTFMSGGRLLIRLGDSDIDYDRNFRFYMTSKMTNPHYLPEVCIKVTIINFTVTKQGLEDQLLGDVVGLERPDLEEQRNQLIMKINADKNQLKAIEDRILKLLFESEGNILDNEELINTLNESKVTSGVIKQRLAEAEVTEEKINTAREKYIPVAARGSVMYFVVADMGEVDPMYQFSLKYFKQLFNTTISMSEKSPDLQARLRICLKETTSAIYKNVARALFEKDKIVFSFMLCVEIMKQEGHIAMPEWNFFLRGATGMDRQRAPKPDVDFIKILTWNQACDISDTVPIFRGVHTDLIKTPVWVKLGETEIHANPDEYSTYEPHPPAPEPLKEGQEQEIEVDDGTIKGHWNLRLTSFQKLMFIKVFKEEKTIFAVTDFVRENLGQQFVESPPVSLQTLYDDMNKTTPLVFVLSTGSDPMGAFLRFAREKGYSDKIQSISLGQGQGPVAEKLISSSVKSGDWVILQNCHLAASWMLSMENVVKQMGEAPQDIHEDFRLFLSSMPSTTFPVSVLQNSVKVTNEPPKGLRANMRRAFGEMTPTFFEENVLGVKWKRMIFGICFFHAIILERKKFGPLGWNIRYEFSDSDRECALLNLQMFCKDGAIPWDALIYIAREITYGGRVTDVQDKRCLGTVLKTFFYPETLDPDYKYSPSGIYYAPDMEELQQYRDYIESLPQIEEPEIFGMHENANIAFQNQETMALVTTILDVQPRLSSGGTGKSNDDIVYELAESILEKVMGKLDIDEANQEMFALDAKGRLNSLTTVLTQEVDRFNNLLKVIKDSLLTLQKAIKGLVVMSEALEGVYNAFLNKQVPSMWANAAYPSLKPLASWVEDLTHRTAFIDNWIRHGLPKSYWMSGFFFPQGFLTGSLQNYARKYNLPIDHLSFHFHPMKFTRDQKEVTKQMAELKFGEEIELDKEIDLPADGVLVHGMFMDGCRWDPEDMVVVDSVPGIMNDVLPVIHMEPKMDFSPDPEDYRAPLYKTSARAGVLSTTGHSTNFVVMTHLPSNFSNDYWIAKGAALLCQLNE</sequence>
<dbReference type="FunFam" id="1.10.472.130:FF:000015">
    <property type="entry name" value="Dynein heavy chain 7"/>
    <property type="match status" value="1"/>
</dbReference>
<dbReference type="GO" id="GO:0005524">
    <property type="term" value="F:ATP binding"/>
    <property type="evidence" value="ECO:0007669"/>
    <property type="project" value="UniProtKB-KW"/>
</dbReference>
<dbReference type="GO" id="GO:0008569">
    <property type="term" value="F:minus-end-directed microtubule motor activity"/>
    <property type="evidence" value="ECO:0007669"/>
    <property type="project" value="InterPro"/>
</dbReference>
<feature type="coiled-coil region" evidence="14">
    <location>
        <begin position="2958"/>
        <end position="3020"/>
    </location>
</feature>
<dbReference type="PANTHER" id="PTHR22878:SF68">
    <property type="entry name" value="DYNEIN HEAVY CHAIN 6, AXONEMAL-LIKE"/>
    <property type="match status" value="1"/>
</dbReference>
<evidence type="ECO:0000256" key="15">
    <source>
        <dbReference type="SAM" id="MobiDB-lite"/>
    </source>
</evidence>
<dbReference type="GO" id="GO:0005930">
    <property type="term" value="C:axoneme"/>
    <property type="evidence" value="ECO:0007669"/>
    <property type="project" value="UniProtKB-SubCell"/>
</dbReference>
<keyword evidence="9 14" id="KW-0175">Coiled coil</keyword>
<dbReference type="FunFam" id="1.20.58.1120:FF:000001">
    <property type="entry name" value="dynein heavy chain 2, axonemal"/>
    <property type="match status" value="1"/>
</dbReference>
<evidence type="ECO:0000256" key="12">
    <source>
        <dbReference type="ARBA" id="ARBA00023212"/>
    </source>
</evidence>
<keyword evidence="8" id="KW-0243">Dynein</keyword>
<keyword evidence="12" id="KW-0206">Cytoskeleton</keyword>
<dbReference type="InterPro" id="IPR024317">
    <property type="entry name" value="Dynein_heavy_chain_D4_dom"/>
</dbReference>
<dbReference type="FunFam" id="1.20.1270.280:FF:000009">
    <property type="entry name" value="Dynein, axonemal, heavy chain 6"/>
    <property type="match status" value="1"/>
</dbReference>
<dbReference type="Pfam" id="PF17857">
    <property type="entry name" value="AAA_lid_1"/>
    <property type="match status" value="1"/>
</dbReference>
<evidence type="ECO:0000256" key="13">
    <source>
        <dbReference type="ARBA" id="ARBA00023273"/>
    </source>
</evidence>
<dbReference type="SMART" id="SM00382">
    <property type="entry name" value="AAA"/>
    <property type="match status" value="2"/>
</dbReference>
<dbReference type="InterPro" id="IPR041466">
    <property type="entry name" value="Dynein_AAA5_ext"/>
</dbReference>
<feature type="domain" description="AAA+ ATPase" evidence="16">
    <location>
        <begin position="1518"/>
        <end position="1621"/>
    </location>
</feature>
<dbReference type="EMBL" id="NEDP02002871">
    <property type="protein sequence ID" value="OWF49972.1"/>
    <property type="molecule type" value="Genomic_DNA"/>
</dbReference>
<dbReference type="Pfam" id="PF18198">
    <property type="entry name" value="AAA_lid_11"/>
    <property type="match status" value="1"/>
</dbReference>
<dbReference type="Gene3D" id="1.20.140.100">
    <property type="entry name" value="Dynein heavy chain, N-terminal domain 2"/>
    <property type="match status" value="1"/>
</dbReference>
<dbReference type="STRING" id="6573.A0A210QMM2"/>
<dbReference type="Pfam" id="PF08393">
    <property type="entry name" value="DHC_N2"/>
    <property type="match status" value="1"/>
</dbReference>
<dbReference type="FunFam" id="3.40.50.300:FF:001143">
    <property type="entry name" value="Dynein axonemal heavy chain 6"/>
    <property type="match status" value="1"/>
</dbReference>
<dbReference type="FunFam" id="3.40.50.300:FF:000223">
    <property type="entry name" value="Dynein heavy chain 3, axonemal"/>
    <property type="match status" value="1"/>
</dbReference>
<keyword evidence="13" id="KW-0966">Cell projection</keyword>
<keyword evidence="4" id="KW-0493">Microtubule</keyword>
<keyword evidence="5" id="KW-0677">Repeat</keyword>
<dbReference type="InterPro" id="IPR013602">
    <property type="entry name" value="Dynein_heavy_linker"/>
</dbReference>
<dbReference type="Gene3D" id="6.10.140.1060">
    <property type="match status" value="1"/>
</dbReference>
<dbReference type="Pfam" id="PF12775">
    <property type="entry name" value="AAA_7"/>
    <property type="match status" value="1"/>
</dbReference>
<dbReference type="Gene3D" id="1.20.1270.280">
    <property type="match status" value="1"/>
</dbReference>
<dbReference type="FunFam" id="1.20.140.100:FF:000004">
    <property type="entry name" value="Dynein axonemal heavy chain 6"/>
    <property type="match status" value="1"/>
</dbReference>
<evidence type="ECO:0000256" key="8">
    <source>
        <dbReference type="ARBA" id="ARBA00023017"/>
    </source>
</evidence>
<keyword evidence="11" id="KW-0505">Motor protein</keyword>
<dbReference type="Gene3D" id="3.40.50.300">
    <property type="entry name" value="P-loop containing nucleotide triphosphate hydrolases"/>
    <property type="match status" value="5"/>
</dbReference>
<dbReference type="InterPro" id="IPR041658">
    <property type="entry name" value="AAA_lid_11"/>
</dbReference>
<feature type="compositionally biased region" description="Pro residues" evidence="15">
    <location>
        <begin position="200"/>
        <end position="209"/>
    </location>
</feature>
<dbReference type="Gene3D" id="1.10.8.1220">
    <property type="match status" value="1"/>
</dbReference>
<accession>A0A210QMM2</accession>
<keyword evidence="10" id="KW-0969">Cilium</keyword>
<organism evidence="17 18">
    <name type="scientific">Mizuhopecten yessoensis</name>
    <name type="common">Japanese scallop</name>
    <name type="synonym">Patinopecten yessoensis</name>
    <dbReference type="NCBI Taxonomy" id="6573"/>
    <lineage>
        <taxon>Eukaryota</taxon>
        <taxon>Metazoa</taxon>
        <taxon>Spiralia</taxon>
        <taxon>Lophotrochozoa</taxon>
        <taxon>Mollusca</taxon>
        <taxon>Bivalvia</taxon>
        <taxon>Autobranchia</taxon>
        <taxon>Pteriomorphia</taxon>
        <taxon>Pectinida</taxon>
        <taxon>Pectinoidea</taxon>
        <taxon>Pectinidae</taxon>
        <taxon>Mizuhopecten</taxon>
    </lineage>
</organism>
<dbReference type="InterPro" id="IPR035706">
    <property type="entry name" value="AAA_9"/>
</dbReference>
<dbReference type="InterPro" id="IPR003593">
    <property type="entry name" value="AAA+_ATPase"/>
</dbReference>
<dbReference type="Gene3D" id="1.20.920.20">
    <property type="match status" value="1"/>
</dbReference>
<dbReference type="GO" id="GO:0005874">
    <property type="term" value="C:microtubule"/>
    <property type="evidence" value="ECO:0007669"/>
    <property type="project" value="UniProtKB-KW"/>
</dbReference>
<dbReference type="Gene3D" id="1.20.920.30">
    <property type="match status" value="1"/>
</dbReference>
<protein>
    <submittedName>
        <fullName evidence="17">Dynein heavy chain 6, axonemal</fullName>
    </submittedName>
</protein>
<dbReference type="InterPro" id="IPR027417">
    <property type="entry name" value="P-loop_NTPase"/>
</dbReference>
<keyword evidence="6" id="KW-0547">Nucleotide-binding</keyword>
<comment type="similarity">
    <text evidence="2">Belongs to the dynein heavy chain family.</text>
</comment>
<evidence type="ECO:0000259" key="16">
    <source>
        <dbReference type="SMART" id="SM00382"/>
    </source>
</evidence>
<keyword evidence="18" id="KW-1185">Reference proteome</keyword>
<dbReference type="Pfam" id="PF12780">
    <property type="entry name" value="AAA_8"/>
    <property type="match status" value="1"/>
</dbReference>
<dbReference type="SUPFAM" id="SSF52540">
    <property type="entry name" value="P-loop containing nucleoside triphosphate hydrolases"/>
    <property type="match status" value="4"/>
</dbReference>
<dbReference type="Pfam" id="PF03028">
    <property type="entry name" value="Dynein_heavy"/>
    <property type="match status" value="1"/>
</dbReference>
<evidence type="ECO:0000256" key="3">
    <source>
        <dbReference type="ARBA" id="ARBA00022490"/>
    </source>
</evidence>
<name>A0A210QMM2_MIZYE</name>
<feature type="region of interest" description="Disordered" evidence="15">
    <location>
        <begin position="111"/>
        <end position="226"/>
    </location>
</feature>
<dbReference type="FunFam" id="3.40.50.300:FF:000362">
    <property type="entry name" value="Dynein, axonemal, heavy chain 6"/>
    <property type="match status" value="1"/>
</dbReference>
<evidence type="ECO:0000256" key="1">
    <source>
        <dbReference type="ARBA" id="ARBA00004430"/>
    </source>
</evidence>
<dbReference type="InterPro" id="IPR043160">
    <property type="entry name" value="Dynein_C_barrel"/>
</dbReference>
<gene>
    <name evidence="17" type="ORF">KP79_PYT23210</name>
</gene>
<dbReference type="InterPro" id="IPR004273">
    <property type="entry name" value="Dynein_heavy_D6_P-loop"/>
</dbReference>
<dbReference type="Pfam" id="PF12781">
    <property type="entry name" value="AAA_9"/>
    <property type="match status" value="1"/>
</dbReference>
<dbReference type="GO" id="GO:0045505">
    <property type="term" value="F:dynein intermediate chain binding"/>
    <property type="evidence" value="ECO:0007669"/>
    <property type="project" value="InterPro"/>
</dbReference>
<reference evidence="17 18" key="1">
    <citation type="journal article" date="2017" name="Nat. Ecol. Evol.">
        <title>Scallop genome provides insights into evolution of bilaterian karyotype and development.</title>
        <authorList>
            <person name="Wang S."/>
            <person name="Zhang J."/>
            <person name="Jiao W."/>
            <person name="Li J."/>
            <person name="Xun X."/>
            <person name="Sun Y."/>
            <person name="Guo X."/>
            <person name="Huan P."/>
            <person name="Dong B."/>
            <person name="Zhang L."/>
            <person name="Hu X."/>
            <person name="Sun X."/>
            <person name="Wang J."/>
            <person name="Zhao C."/>
            <person name="Wang Y."/>
            <person name="Wang D."/>
            <person name="Huang X."/>
            <person name="Wang R."/>
            <person name="Lv J."/>
            <person name="Li Y."/>
            <person name="Zhang Z."/>
            <person name="Liu B."/>
            <person name="Lu W."/>
            <person name="Hui Y."/>
            <person name="Liang J."/>
            <person name="Zhou Z."/>
            <person name="Hou R."/>
            <person name="Li X."/>
            <person name="Liu Y."/>
            <person name="Li H."/>
            <person name="Ning X."/>
            <person name="Lin Y."/>
            <person name="Zhao L."/>
            <person name="Xing Q."/>
            <person name="Dou J."/>
            <person name="Li Y."/>
            <person name="Mao J."/>
            <person name="Guo H."/>
            <person name="Dou H."/>
            <person name="Li T."/>
            <person name="Mu C."/>
            <person name="Jiang W."/>
            <person name="Fu Q."/>
            <person name="Fu X."/>
            <person name="Miao Y."/>
            <person name="Liu J."/>
            <person name="Yu Q."/>
            <person name="Li R."/>
            <person name="Liao H."/>
            <person name="Li X."/>
            <person name="Kong Y."/>
            <person name="Jiang Z."/>
            <person name="Chourrout D."/>
            <person name="Li R."/>
            <person name="Bao Z."/>
        </authorList>
    </citation>
    <scope>NUCLEOTIDE SEQUENCE [LARGE SCALE GENOMIC DNA]</scope>
    <source>
        <strain evidence="17 18">PY_sf001</strain>
    </source>
</reference>
<dbReference type="PANTHER" id="PTHR22878">
    <property type="entry name" value="DYNEIN HEAVY CHAIN 6, AXONEMAL-LIKE-RELATED"/>
    <property type="match status" value="1"/>
</dbReference>
<dbReference type="GO" id="GO:0007018">
    <property type="term" value="P:microtubule-based movement"/>
    <property type="evidence" value="ECO:0007669"/>
    <property type="project" value="InterPro"/>
</dbReference>
<dbReference type="FunFam" id="1.10.8.720:FF:000007">
    <property type="entry name" value="Dynein axonemal heavy chain 6"/>
    <property type="match status" value="1"/>
</dbReference>
<dbReference type="InterPro" id="IPR041228">
    <property type="entry name" value="Dynein_C"/>
</dbReference>
<dbReference type="Proteomes" id="UP000242188">
    <property type="component" value="Unassembled WGS sequence"/>
</dbReference>
<dbReference type="InterPro" id="IPR041589">
    <property type="entry name" value="DNAH3_AAA_lid_1"/>
</dbReference>
<evidence type="ECO:0000256" key="10">
    <source>
        <dbReference type="ARBA" id="ARBA00023069"/>
    </source>
</evidence>
<dbReference type="InterPro" id="IPR043157">
    <property type="entry name" value="Dynein_AAA1S"/>
</dbReference>
<dbReference type="GO" id="GO:0051959">
    <property type="term" value="F:dynein light intermediate chain binding"/>
    <property type="evidence" value="ECO:0007669"/>
    <property type="project" value="InterPro"/>
</dbReference>
<dbReference type="Gene3D" id="1.10.8.720">
    <property type="entry name" value="Region D6 of dynein motor"/>
    <property type="match status" value="1"/>
</dbReference>
<dbReference type="FunFam" id="1.10.287.2620:FF:000001">
    <property type="entry name" value="Cytoplasmic dynein heavy chain 1"/>
    <property type="match status" value="1"/>
</dbReference>
<feature type="domain" description="AAA+ ATPase" evidence="16">
    <location>
        <begin position="2142"/>
        <end position="2311"/>
    </location>
</feature>
<evidence type="ECO:0000256" key="9">
    <source>
        <dbReference type="ARBA" id="ARBA00023054"/>
    </source>
</evidence>
<dbReference type="InterPro" id="IPR042228">
    <property type="entry name" value="Dynein_linker_3"/>
</dbReference>
<dbReference type="Gene3D" id="1.20.58.1120">
    <property type="match status" value="1"/>
</dbReference>
<dbReference type="FunFam" id="1.10.8.1220:FF:000001">
    <property type="entry name" value="Dynein axonemal heavy chain 5"/>
    <property type="match status" value="1"/>
</dbReference>
<dbReference type="FunFam" id="1.20.920.30:FF:000005">
    <property type="entry name" value="Dynein, axonemal, heavy chain 2"/>
    <property type="match status" value="1"/>
</dbReference>
<dbReference type="FunFam" id="3.20.180.20:FF:000004">
    <property type="entry name" value="Dynein axonemal heavy chain 6"/>
    <property type="match status" value="1"/>
</dbReference>
<comment type="caution">
    <text evidence="17">The sequence shown here is derived from an EMBL/GenBank/DDBJ whole genome shotgun (WGS) entry which is preliminary data.</text>
</comment>
<evidence type="ECO:0000256" key="11">
    <source>
        <dbReference type="ARBA" id="ARBA00023175"/>
    </source>
</evidence>
<keyword evidence="7" id="KW-0067">ATP-binding</keyword>
<dbReference type="InterPro" id="IPR042219">
    <property type="entry name" value="AAA_lid_11_sf"/>
</dbReference>
<keyword evidence="3" id="KW-0963">Cytoplasm</keyword>
<dbReference type="CDD" id="cd00009">
    <property type="entry name" value="AAA"/>
    <property type="match status" value="1"/>
</dbReference>
<feature type="coiled-coil region" evidence="14">
    <location>
        <begin position="539"/>
        <end position="566"/>
    </location>
</feature>
<dbReference type="GO" id="GO:0030286">
    <property type="term" value="C:dynein complex"/>
    <property type="evidence" value="ECO:0007669"/>
    <property type="project" value="UniProtKB-KW"/>
</dbReference>
<feature type="compositionally biased region" description="Basic and acidic residues" evidence="15">
    <location>
        <begin position="129"/>
        <end position="148"/>
    </location>
</feature>
<dbReference type="FunFam" id="1.20.920.20:FF:000006">
    <property type="entry name" value="Dynein, axonemal, heavy chain 6"/>
    <property type="match status" value="1"/>
</dbReference>
<evidence type="ECO:0000256" key="14">
    <source>
        <dbReference type="SAM" id="Coils"/>
    </source>
</evidence>
<evidence type="ECO:0000256" key="2">
    <source>
        <dbReference type="ARBA" id="ARBA00008887"/>
    </source>
</evidence>
<evidence type="ECO:0000256" key="7">
    <source>
        <dbReference type="ARBA" id="ARBA00022840"/>
    </source>
</evidence>
<evidence type="ECO:0000256" key="5">
    <source>
        <dbReference type="ARBA" id="ARBA00022737"/>
    </source>
</evidence>
<proteinExistence type="inferred from homology"/>
<dbReference type="InterPro" id="IPR042222">
    <property type="entry name" value="Dynein_2_N"/>
</dbReference>
<dbReference type="InterPro" id="IPR024743">
    <property type="entry name" value="Dynein_HC_stalk"/>
</dbReference>
<evidence type="ECO:0000256" key="4">
    <source>
        <dbReference type="ARBA" id="ARBA00022701"/>
    </source>
</evidence>
<dbReference type="Gene3D" id="1.10.472.130">
    <property type="match status" value="1"/>
</dbReference>
<dbReference type="Gene3D" id="3.20.180.20">
    <property type="entry name" value="Dynein heavy chain, N-terminal domain 2"/>
    <property type="match status" value="1"/>
</dbReference>
<feature type="coiled-coil region" evidence="14">
    <location>
        <begin position="868"/>
        <end position="921"/>
    </location>
</feature>
<evidence type="ECO:0000313" key="17">
    <source>
        <dbReference type="EMBL" id="OWF49972.1"/>
    </source>
</evidence>
<comment type="subcellular location">
    <subcellularLocation>
        <location evidence="1">Cytoplasm</location>
        <location evidence="1">Cytoskeleton</location>
        <location evidence="1">Cilium axoneme</location>
    </subcellularLocation>
</comment>
<dbReference type="FunFam" id="3.10.490.20:FF:000005">
    <property type="entry name" value="Dynein axonemal heavy chain 6"/>
    <property type="match status" value="1"/>
</dbReference>
<dbReference type="FunFam" id="1.10.8.710:FF:000004">
    <property type="entry name" value="Dynein axonemal heavy chain 6"/>
    <property type="match status" value="1"/>
</dbReference>
<dbReference type="InterPro" id="IPR035699">
    <property type="entry name" value="AAA_6"/>
</dbReference>
<dbReference type="FunFam" id="3.40.50.300:FF:000063">
    <property type="entry name" value="dynein heavy chain 6, axonemal"/>
    <property type="match status" value="1"/>
</dbReference>
<dbReference type="Gene3D" id="1.10.287.2620">
    <property type="match status" value="1"/>
</dbReference>
<dbReference type="Pfam" id="PF17852">
    <property type="entry name" value="Dynein_AAA_lid"/>
    <property type="match status" value="1"/>
</dbReference>
<dbReference type="FunFam" id="3.40.50.300:FF:002141">
    <property type="entry name" value="Dynein heavy chain"/>
    <property type="match status" value="1"/>
</dbReference>
<evidence type="ECO:0000313" key="18">
    <source>
        <dbReference type="Proteomes" id="UP000242188"/>
    </source>
</evidence>